<dbReference type="Proteomes" id="UP000000378">
    <property type="component" value="Chromosome"/>
</dbReference>
<evidence type="ECO:0000256" key="4">
    <source>
        <dbReference type="ARBA" id="ARBA00007898"/>
    </source>
</evidence>
<keyword evidence="10" id="KW-1133">Transmembrane helix</keyword>
<feature type="domain" description="Penicillin-binding protein dimerisation" evidence="12">
    <location>
        <begin position="53"/>
        <end position="215"/>
    </location>
</feature>
<dbReference type="STRING" id="643648.Slip_0366"/>
<dbReference type="InterPro" id="IPR012338">
    <property type="entry name" value="Beta-lactam/transpept-like"/>
</dbReference>
<dbReference type="GO" id="GO:0016757">
    <property type="term" value="F:glycosyltransferase activity"/>
    <property type="evidence" value="ECO:0007669"/>
    <property type="project" value="UniProtKB-KW"/>
</dbReference>
<keyword evidence="6" id="KW-0732">Signal</keyword>
<dbReference type="Pfam" id="PF00905">
    <property type="entry name" value="Transpeptidase"/>
    <property type="match status" value="1"/>
</dbReference>
<dbReference type="eggNOG" id="COG0768">
    <property type="taxonomic scope" value="Bacteria"/>
</dbReference>
<dbReference type="RefSeq" id="WP_013174552.1">
    <property type="nucleotide sequence ID" value="NC_014220.1"/>
</dbReference>
<evidence type="ECO:0000256" key="1">
    <source>
        <dbReference type="ARBA" id="ARBA00001526"/>
    </source>
</evidence>
<dbReference type="GO" id="GO:0046677">
    <property type="term" value="P:response to antibiotic"/>
    <property type="evidence" value="ECO:0007669"/>
    <property type="project" value="UniProtKB-KW"/>
</dbReference>
<proteinExistence type="inferred from homology"/>
<keyword evidence="13" id="KW-0328">Glycosyltransferase</keyword>
<keyword evidence="10" id="KW-0812">Transmembrane</keyword>
<dbReference type="PANTHER" id="PTHR30627">
    <property type="entry name" value="PEPTIDOGLYCAN D,D-TRANSPEPTIDASE"/>
    <property type="match status" value="1"/>
</dbReference>
<dbReference type="SUPFAM" id="SSF56601">
    <property type="entry name" value="beta-lactamase/transpeptidase-like"/>
    <property type="match status" value="1"/>
</dbReference>
<evidence type="ECO:0000256" key="5">
    <source>
        <dbReference type="ARBA" id="ARBA00012865"/>
    </source>
</evidence>
<dbReference type="EC" id="3.5.2.6" evidence="5"/>
<protein>
    <recommendedName>
        <fullName evidence="5">beta-lactamase</fullName>
        <ecNumber evidence="5">3.5.2.6</ecNumber>
    </recommendedName>
</protein>
<comment type="subcellular location">
    <subcellularLocation>
        <location evidence="2">Membrane</location>
    </subcellularLocation>
</comment>
<reference evidence="14" key="1">
    <citation type="journal article" date="2010" name="Stand. Genomic Sci.">
        <title>Complete genome sequence of Syntrophothermus lipocalidus type strain (TGB-C1T).</title>
        <authorList>
            <consortium name="US DOE Joint Genome Institute (JGI-PGF)"/>
            <person name="Djao O."/>
            <person name="Zhang X."/>
            <person name="Lucas S."/>
            <person name="Lapidus A."/>
            <person name="Glavina Del Rio T."/>
            <person name="Nolan M."/>
            <person name="Tice H."/>
            <person name="Cheng J."/>
            <person name="Han C."/>
            <person name="Tapia R."/>
            <person name="Goodwin L."/>
            <person name="Pitluck S."/>
            <person name="Liolios K."/>
            <person name="Ivanova N."/>
            <person name="Mavromatis K."/>
            <person name="Mikhailova N."/>
            <person name="Ovchinnikova G."/>
            <person name="Pati A."/>
            <person name="Brambilla E."/>
            <person name="Chen A."/>
            <person name="Palaniappan K."/>
            <person name="Land M."/>
            <person name="Hauser L."/>
            <person name="Chang Y."/>
            <person name="Jeffries C."/>
            <person name="Rohde M."/>
            <person name="Sikorski J."/>
            <person name="Spring S."/>
            <person name="Goker M."/>
            <person name="Detter J."/>
            <person name="Woyke T."/>
            <person name="Bristow J."/>
            <person name="Eisen J."/>
            <person name="Markowitz V."/>
            <person name="Hugenholtz P."/>
            <person name="Kyrpides N."/>
            <person name="Klenk H."/>
        </authorList>
    </citation>
    <scope>NUCLEOTIDE SEQUENCE [LARGE SCALE GENOMIC DNA]</scope>
    <source>
        <strain evidence="14">DSM 12680 / TGB-C1</strain>
    </source>
</reference>
<gene>
    <name evidence="13" type="ordered locus">Slip_0366</name>
</gene>
<evidence type="ECO:0000259" key="12">
    <source>
        <dbReference type="Pfam" id="PF03717"/>
    </source>
</evidence>
<dbReference type="Gene3D" id="3.40.710.10">
    <property type="entry name" value="DD-peptidase/beta-lactamase superfamily"/>
    <property type="match status" value="1"/>
</dbReference>
<evidence type="ECO:0000259" key="11">
    <source>
        <dbReference type="Pfam" id="PF00905"/>
    </source>
</evidence>
<dbReference type="KEGG" id="slp:Slip_0366"/>
<organism evidence="13 14">
    <name type="scientific">Syntrophothermus lipocalidus (strain DSM 12680 / TGB-C1)</name>
    <dbReference type="NCBI Taxonomy" id="643648"/>
    <lineage>
        <taxon>Bacteria</taxon>
        <taxon>Bacillati</taxon>
        <taxon>Bacillota</taxon>
        <taxon>Clostridia</taxon>
        <taxon>Eubacteriales</taxon>
        <taxon>Syntrophomonadaceae</taxon>
        <taxon>Syntrophothermus</taxon>
    </lineage>
</organism>
<evidence type="ECO:0000256" key="9">
    <source>
        <dbReference type="ARBA" id="ARBA00023251"/>
    </source>
</evidence>
<sequence>MDKNRCLQLMCSFLGVYLGLGGVLFYYQVLQASHTAGQTAEMHSRTVGLRDIPRGDILDRNGVPLTGKYTVWGLYGWPQLVKDPRHTTEELAARLGWDDKEVAAVENRFIRGQKEGQALVLLKLPVARYELDILERSPVDGVNLLPVQRRYGDDGFACHLLGEVKLKEDLLGAPHAEEWSGVSGVEKRYDEVLRRVPPGPVNEVAVMVDARGNPIPGIPPKVRKREDSGQGNNVVLTVDQRLQEAVEKVMDRRVQKGAVVVMDVASRDILAMASRPKFRYDGETEAVKEEKDSPFLNRALALYHPGSVFKLVVAAAALEAGVVSVNDTWNCTGSYAFDNGVSIGCWKKEGHGWLNLAEGLANSCNSVLIQVGLKLGREKLLDYVQRLRVTDTEIIGYPGVEPEGYVRVEPGSVAMGNASIGQEGVMLSPVQVASLVATIADDGRWTAPRLVKGIRRADGRWEGRFDTLPKERVISSKTARQLKAMLELAVKSGTGKQGQLKWTGSAGKTASSQTGRFDQSGKEILDTWFAGYLPTENPRWVIVVLVENGISGGQTAAPVFREIGEALCGLSGI</sequence>
<dbReference type="InterPro" id="IPR036138">
    <property type="entry name" value="PBP_dimer_sf"/>
</dbReference>
<evidence type="ECO:0000256" key="6">
    <source>
        <dbReference type="ARBA" id="ARBA00022729"/>
    </source>
</evidence>
<dbReference type="InterPro" id="IPR001460">
    <property type="entry name" value="PCN-bd_Tpept"/>
</dbReference>
<accession>D7CK36</accession>
<comment type="similarity">
    <text evidence="3">Belongs to the transpeptidase family.</text>
</comment>
<evidence type="ECO:0000256" key="2">
    <source>
        <dbReference type="ARBA" id="ARBA00004370"/>
    </source>
</evidence>
<evidence type="ECO:0000256" key="7">
    <source>
        <dbReference type="ARBA" id="ARBA00022801"/>
    </source>
</evidence>
<dbReference type="GO" id="GO:0005886">
    <property type="term" value="C:plasma membrane"/>
    <property type="evidence" value="ECO:0007669"/>
    <property type="project" value="TreeGrafter"/>
</dbReference>
<dbReference type="InterPro" id="IPR005311">
    <property type="entry name" value="PBP_dimer"/>
</dbReference>
<evidence type="ECO:0000313" key="14">
    <source>
        <dbReference type="Proteomes" id="UP000000378"/>
    </source>
</evidence>
<dbReference type="OrthoDB" id="2985542at2"/>
<keyword evidence="14" id="KW-1185">Reference proteome</keyword>
<name>D7CK36_SYNLT</name>
<dbReference type="AlphaFoldDB" id="D7CK36"/>
<evidence type="ECO:0000313" key="13">
    <source>
        <dbReference type="EMBL" id="ADI01150.1"/>
    </source>
</evidence>
<dbReference type="EMBL" id="CP002048">
    <property type="protein sequence ID" value="ADI01150.1"/>
    <property type="molecule type" value="Genomic_DNA"/>
</dbReference>
<comment type="similarity">
    <text evidence="4">Belongs to the class-D beta-lactamase family.</text>
</comment>
<dbReference type="GO" id="GO:0008800">
    <property type="term" value="F:beta-lactamase activity"/>
    <property type="evidence" value="ECO:0007669"/>
    <property type="project" value="UniProtKB-EC"/>
</dbReference>
<dbReference type="InterPro" id="IPR050515">
    <property type="entry name" value="Beta-lactam/transpept"/>
</dbReference>
<dbReference type="PANTHER" id="PTHR30627:SF6">
    <property type="entry name" value="BETA-LACTAMASE YBXI-RELATED"/>
    <property type="match status" value="1"/>
</dbReference>
<dbReference type="Gene3D" id="3.90.1310.10">
    <property type="entry name" value="Penicillin-binding protein 2a (Domain 2)"/>
    <property type="match status" value="1"/>
</dbReference>
<dbReference type="GO" id="GO:0008658">
    <property type="term" value="F:penicillin binding"/>
    <property type="evidence" value="ECO:0007669"/>
    <property type="project" value="InterPro"/>
</dbReference>
<feature type="domain" description="Penicillin-binding protein transpeptidase" evidence="11">
    <location>
        <begin position="257"/>
        <end position="563"/>
    </location>
</feature>
<keyword evidence="9" id="KW-0046">Antibiotic resistance</keyword>
<feature type="transmembrane region" description="Helical" evidence="10">
    <location>
        <begin position="7"/>
        <end position="27"/>
    </location>
</feature>
<dbReference type="SUPFAM" id="SSF56519">
    <property type="entry name" value="Penicillin binding protein dimerisation domain"/>
    <property type="match status" value="1"/>
</dbReference>
<dbReference type="GO" id="GO:0071555">
    <property type="term" value="P:cell wall organization"/>
    <property type="evidence" value="ECO:0007669"/>
    <property type="project" value="TreeGrafter"/>
</dbReference>
<dbReference type="HOGENOM" id="CLU_009289_6_3_9"/>
<keyword evidence="8 10" id="KW-0472">Membrane</keyword>
<evidence type="ECO:0000256" key="10">
    <source>
        <dbReference type="SAM" id="Phobius"/>
    </source>
</evidence>
<reference evidence="13 14" key="2">
    <citation type="journal article" date="2010" name="Stand. Genomic Sci.">
        <title>Complete genome sequence of Syntrophothermus lipocalidus type strain (TGB-C1).</title>
        <authorList>
            <person name="Djao O.D."/>
            <person name="Zhang X."/>
            <person name="Lucas S."/>
            <person name="Lapidus A."/>
            <person name="Del Rio T.G."/>
            <person name="Nolan M."/>
            <person name="Tice H."/>
            <person name="Cheng J.F."/>
            <person name="Han C."/>
            <person name="Tapia R."/>
            <person name="Goodwin L."/>
            <person name="Pitluck S."/>
            <person name="Liolios K."/>
            <person name="Ivanova N."/>
            <person name="Mavromatis K."/>
            <person name="Mikhailova N."/>
            <person name="Ovchinnikova G."/>
            <person name="Pati A."/>
            <person name="Brambilla E."/>
            <person name="Chen A."/>
            <person name="Palaniappan K."/>
            <person name="Land M."/>
            <person name="Hauser L."/>
            <person name="Chang Y.J."/>
            <person name="Jeffries C.D."/>
            <person name="Rohde M."/>
            <person name="Sikorski J."/>
            <person name="Spring S."/>
            <person name="Goker M."/>
            <person name="Detter J.C."/>
            <person name="Woyke T."/>
            <person name="Bristow J."/>
            <person name="Eisen J.A."/>
            <person name="Markowitz V."/>
            <person name="Hugenholtz P."/>
            <person name="Kyrpides N.C."/>
            <person name="Klenk H.P."/>
        </authorList>
    </citation>
    <scope>NUCLEOTIDE SEQUENCE [LARGE SCALE GENOMIC DNA]</scope>
    <source>
        <strain evidence="14">DSM 12680 / TGB-C1</strain>
    </source>
</reference>
<dbReference type="Pfam" id="PF03717">
    <property type="entry name" value="PBP_dimer"/>
    <property type="match status" value="1"/>
</dbReference>
<keyword evidence="7" id="KW-0378">Hydrolase</keyword>
<comment type="catalytic activity">
    <reaction evidence="1">
        <text>a beta-lactam + H2O = a substituted beta-amino acid</text>
        <dbReference type="Rhea" id="RHEA:20401"/>
        <dbReference type="ChEBI" id="CHEBI:15377"/>
        <dbReference type="ChEBI" id="CHEBI:35627"/>
        <dbReference type="ChEBI" id="CHEBI:140347"/>
        <dbReference type="EC" id="3.5.2.6"/>
    </reaction>
</comment>
<evidence type="ECO:0000256" key="3">
    <source>
        <dbReference type="ARBA" id="ARBA00007171"/>
    </source>
</evidence>
<keyword evidence="13" id="KW-0808">Transferase</keyword>
<evidence type="ECO:0000256" key="8">
    <source>
        <dbReference type="ARBA" id="ARBA00023136"/>
    </source>
</evidence>